<evidence type="ECO:0000313" key="2">
    <source>
        <dbReference type="Proteomes" id="UP000075398"/>
    </source>
</evidence>
<evidence type="ECO:0000313" key="1">
    <source>
        <dbReference type="EMBL" id="KYC45939.1"/>
    </source>
</evidence>
<organism evidence="1 2">
    <name type="scientific">Candidatus Methanofastidiosum methylothiophilum</name>
    <dbReference type="NCBI Taxonomy" id="1705564"/>
    <lineage>
        <taxon>Archaea</taxon>
        <taxon>Methanobacteriati</taxon>
        <taxon>Methanobacteriota</taxon>
        <taxon>Stenosarchaea group</taxon>
        <taxon>Candidatus Methanofastidiosia</taxon>
        <taxon>Candidatus Methanofastidiosales</taxon>
        <taxon>Candidatus Methanofastidiosaceae</taxon>
        <taxon>Candidatus Methanofastidiosum</taxon>
    </lineage>
</organism>
<dbReference type="EMBL" id="LNGC01000220">
    <property type="protein sequence ID" value="KYC45939.1"/>
    <property type="molecule type" value="Genomic_DNA"/>
</dbReference>
<protein>
    <submittedName>
        <fullName evidence="1">Uncharacterized protein</fullName>
    </submittedName>
</protein>
<name>A0A150ILS4_9EURY</name>
<accession>A0A150ILS4</accession>
<comment type="caution">
    <text evidence="1">The sequence shown here is derived from an EMBL/GenBank/DDBJ whole genome shotgun (WGS) entry which is preliminary data.</text>
</comment>
<sequence>MILTEFEKMVYDGLMKCENLEDCKTIVKESINMLNEFKDDENSKPYYLMTLSNLSTMLQMMSHSLSVEQFKEELNKVVEF</sequence>
<proteinExistence type="predicted"/>
<gene>
    <name evidence="1" type="ORF">AMQ22_02177</name>
</gene>
<dbReference type="AlphaFoldDB" id="A0A150ILS4"/>
<reference evidence="1 2" key="1">
    <citation type="journal article" date="2016" name="ISME J.">
        <title>Chasing the elusive Euryarchaeota class WSA2: genomes reveal a uniquely fastidious methyl-reducing methanogen.</title>
        <authorList>
            <person name="Nobu M.K."/>
            <person name="Narihiro T."/>
            <person name="Kuroda K."/>
            <person name="Mei R."/>
            <person name="Liu W.T."/>
        </authorList>
    </citation>
    <scope>NUCLEOTIDE SEQUENCE [LARGE SCALE GENOMIC DNA]</scope>
    <source>
        <strain evidence="1">U1lsi0528_Bin055</strain>
    </source>
</reference>
<dbReference type="Proteomes" id="UP000075398">
    <property type="component" value="Unassembled WGS sequence"/>
</dbReference>